<sequence>MLGACKRIIKITWLRSIVGG</sequence>
<organism evidence="1">
    <name type="scientific">Rhizophora mucronata</name>
    <name type="common">Asiatic mangrove</name>
    <dbReference type="NCBI Taxonomy" id="61149"/>
    <lineage>
        <taxon>Eukaryota</taxon>
        <taxon>Viridiplantae</taxon>
        <taxon>Streptophyta</taxon>
        <taxon>Embryophyta</taxon>
        <taxon>Tracheophyta</taxon>
        <taxon>Spermatophyta</taxon>
        <taxon>Magnoliopsida</taxon>
        <taxon>eudicotyledons</taxon>
        <taxon>Gunneridae</taxon>
        <taxon>Pentapetalae</taxon>
        <taxon>rosids</taxon>
        <taxon>fabids</taxon>
        <taxon>Malpighiales</taxon>
        <taxon>Rhizophoraceae</taxon>
        <taxon>Rhizophora</taxon>
    </lineage>
</organism>
<evidence type="ECO:0000313" key="1">
    <source>
        <dbReference type="EMBL" id="MBW93656.1"/>
    </source>
</evidence>
<proteinExistence type="predicted"/>
<accession>A0A2P2JJK2</accession>
<reference evidence="1" key="1">
    <citation type="submission" date="2018-02" db="EMBL/GenBank/DDBJ databases">
        <title>Rhizophora mucronata_Transcriptome.</title>
        <authorList>
            <person name="Meera S.P."/>
            <person name="Sreeshan A."/>
            <person name="Augustine A."/>
        </authorList>
    </citation>
    <scope>NUCLEOTIDE SEQUENCE</scope>
    <source>
        <tissue evidence="1">Leaf</tissue>
    </source>
</reference>
<name>A0A2P2JJK2_RHIMU</name>
<dbReference type="AlphaFoldDB" id="A0A2P2JJK2"/>
<dbReference type="EMBL" id="GGEC01013173">
    <property type="protein sequence ID" value="MBW93656.1"/>
    <property type="molecule type" value="Transcribed_RNA"/>
</dbReference>
<protein>
    <submittedName>
        <fullName evidence="1">Uncharacterized protein</fullName>
    </submittedName>
</protein>